<dbReference type="SUPFAM" id="SSF81383">
    <property type="entry name" value="F-box domain"/>
    <property type="match status" value="1"/>
</dbReference>
<sequence length="644" mass="74694">MLPRRSKRVKTAHEVASKPKAKAASKSKNAKTALKAKDAKKAKPHPNAKKSNTQPASPEIRNGRGALRDLLEMPMDIICEIFYRLRPLELLRVARINKAFRSLLMHRSSTHIWKEARNSMPGLPEPFPGMSEPAFAALCFDSYCHLCSRPQIRDVVWEFRMRLCNQCKDTKTTLYQRPTPQCPVRPPVMTAVLSKGSRRSVLTSEAQETADKWKQLTDEKEKKKFIVKRKSQISELERHAAKCREWFMNFKRDRAQEIEMIKKQRYDDICQRLEKIGYEDDVAWVQYSGYALDTVAVFREAKHVTDQVWANIKPTVTKYFNNHIRPRRVADEYFAFLEHSMPSLRKAMATFARSYGNIFPLCANFANSSEVRELLDPTSEDDIDVDFDLLIPVLPKILDDWRQNVDRRLDTYLRSQISEVPSKINVRDLAVAHILRCRDCRQLVPSTGVMPAIHDCSQGVVRFKERLGDSDDPYVQALVKLDVKSWHPGNYYVMYTTLERILAVCGQDRLITVRELDRLDPRLSCNGCRAYRRPMVCRWREAVVHMETEWHPSYGSGKTSLWEVLSEEEVKKLAPLDRAADENAIRRMNLQPFWWCRHCETHGLNRNDMAQHVRDEHDIANPSDTDFFSSPNKPISAERVVYVD</sequence>
<dbReference type="PROSITE" id="PS50181">
    <property type="entry name" value="FBOX"/>
    <property type="match status" value="1"/>
</dbReference>
<dbReference type="EMBL" id="JASBNA010000029">
    <property type="protein sequence ID" value="KAK7683645.1"/>
    <property type="molecule type" value="Genomic_DNA"/>
</dbReference>
<reference evidence="3 4" key="1">
    <citation type="submission" date="2022-09" db="EMBL/GenBank/DDBJ databases">
        <authorList>
            <person name="Palmer J.M."/>
        </authorList>
    </citation>
    <scope>NUCLEOTIDE SEQUENCE [LARGE SCALE GENOMIC DNA]</scope>
    <source>
        <strain evidence="3 4">DSM 7382</strain>
    </source>
</reference>
<feature type="compositionally biased region" description="Basic residues" evidence="1">
    <location>
        <begin position="19"/>
        <end position="29"/>
    </location>
</feature>
<dbReference type="Proteomes" id="UP001385951">
    <property type="component" value="Unassembled WGS sequence"/>
</dbReference>
<feature type="compositionally biased region" description="Basic residues" evidence="1">
    <location>
        <begin position="1"/>
        <end position="10"/>
    </location>
</feature>
<protein>
    <recommendedName>
        <fullName evidence="2">F-box domain-containing protein</fullName>
    </recommendedName>
</protein>
<organism evidence="3 4">
    <name type="scientific">Cerrena zonata</name>
    <dbReference type="NCBI Taxonomy" id="2478898"/>
    <lineage>
        <taxon>Eukaryota</taxon>
        <taxon>Fungi</taxon>
        <taxon>Dikarya</taxon>
        <taxon>Basidiomycota</taxon>
        <taxon>Agaricomycotina</taxon>
        <taxon>Agaricomycetes</taxon>
        <taxon>Polyporales</taxon>
        <taxon>Cerrenaceae</taxon>
        <taxon>Cerrena</taxon>
    </lineage>
</organism>
<evidence type="ECO:0000313" key="3">
    <source>
        <dbReference type="EMBL" id="KAK7683645.1"/>
    </source>
</evidence>
<dbReference type="InterPro" id="IPR036047">
    <property type="entry name" value="F-box-like_dom_sf"/>
</dbReference>
<evidence type="ECO:0000259" key="2">
    <source>
        <dbReference type="PROSITE" id="PS50181"/>
    </source>
</evidence>
<proteinExistence type="predicted"/>
<accession>A0AAW0FXM5</accession>
<dbReference type="AlphaFoldDB" id="A0AAW0FXM5"/>
<dbReference type="CDD" id="cd09917">
    <property type="entry name" value="F-box_SF"/>
    <property type="match status" value="1"/>
</dbReference>
<gene>
    <name evidence="3" type="ORF">QCA50_013021</name>
</gene>
<evidence type="ECO:0000256" key="1">
    <source>
        <dbReference type="SAM" id="MobiDB-lite"/>
    </source>
</evidence>
<name>A0AAW0FXM5_9APHY</name>
<comment type="caution">
    <text evidence="3">The sequence shown here is derived from an EMBL/GenBank/DDBJ whole genome shotgun (WGS) entry which is preliminary data.</text>
</comment>
<dbReference type="Pfam" id="PF00646">
    <property type="entry name" value="F-box"/>
    <property type="match status" value="1"/>
</dbReference>
<evidence type="ECO:0000313" key="4">
    <source>
        <dbReference type="Proteomes" id="UP001385951"/>
    </source>
</evidence>
<dbReference type="InterPro" id="IPR001810">
    <property type="entry name" value="F-box_dom"/>
</dbReference>
<feature type="domain" description="F-box" evidence="2">
    <location>
        <begin position="67"/>
        <end position="116"/>
    </location>
</feature>
<feature type="region of interest" description="Disordered" evidence="1">
    <location>
        <begin position="1"/>
        <end position="61"/>
    </location>
</feature>
<keyword evidence="4" id="KW-1185">Reference proteome</keyword>